<keyword evidence="8 21" id="KW-0489">Methyltransferase</keyword>
<dbReference type="GO" id="GO:0050667">
    <property type="term" value="P:homocysteine metabolic process"/>
    <property type="evidence" value="ECO:0007669"/>
    <property type="project" value="TreeGrafter"/>
</dbReference>
<comment type="cofactor">
    <cofactor evidence="2 21 24">
        <name>Zn(2+)</name>
        <dbReference type="ChEBI" id="CHEBI:29105"/>
    </cofactor>
</comment>
<dbReference type="PROSITE" id="PS50970">
    <property type="entry name" value="HCY"/>
    <property type="match status" value="1"/>
</dbReference>
<dbReference type="EMBL" id="SEWF01000012">
    <property type="protein sequence ID" value="RYU95790.1"/>
    <property type="molecule type" value="Genomic_DNA"/>
</dbReference>
<feature type="binding site" description="axial binding residue" evidence="22">
    <location>
        <position position="780"/>
    </location>
    <ligand>
        <name>methylcob(III)alamin</name>
        <dbReference type="ChEBI" id="CHEBI:28115"/>
    </ligand>
    <ligandPart>
        <name>Co</name>
        <dbReference type="ChEBI" id="CHEBI:27638"/>
    </ligandPart>
</feature>
<evidence type="ECO:0000256" key="10">
    <source>
        <dbReference type="ARBA" id="ARBA00022628"/>
    </source>
</evidence>
<evidence type="ECO:0000256" key="18">
    <source>
        <dbReference type="ARBA" id="ARBA00025552"/>
    </source>
</evidence>
<dbReference type="InterPro" id="IPR003726">
    <property type="entry name" value="HCY_dom"/>
</dbReference>
<dbReference type="Pfam" id="PF02574">
    <property type="entry name" value="S-methyl_trans"/>
    <property type="match status" value="1"/>
</dbReference>
<dbReference type="PROSITE" id="PS50972">
    <property type="entry name" value="PTERIN_BINDING"/>
    <property type="match status" value="1"/>
</dbReference>
<evidence type="ECO:0000256" key="19">
    <source>
        <dbReference type="ARBA" id="ARBA00031040"/>
    </source>
</evidence>
<evidence type="ECO:0000256" key="16">
    <source>
        <dbReference type="ARBA" id="ARBA00023167"/>
    </source>
</evidence>
<evidence type="ECO:0000256" key="2">
    <source>
        <dbReference type="ARBA" id="ARBA00001947"/>
    </source>
</evidence>
<dbReference type="GO" id="GO:0031419">
    <property type="term" value="F:cobalamin binding"/>
    <property type="evidence" value="ECO:0007669"/>
    <property type="project" value="UniProtKB-UniRule"/>
</dbReference>
<dbReference type="GO" id="GO:0046653">
    <property type="term" value="P:tetrahydrofolate metabolic process"/>
    <property type="evidence" value="ECO:0007669"/>
    <property type="project" value="TreeGrafter"/>
</dbReference>
<dbReference type="Proteomes" id="UP000293162">
    <property type="component" value="Unassembled WGS sequence"/>
</dbReference>
<feature type="binding site" evidence="23">
    <location>
        <position position="829"/>
    </location>
    <ligand>
        <name>methylcob(III)alamin</name>
        <dbReference type="ChEBI" id="CHEBI:28115"/>
    </ligand>
</feature>
<evidence type="ECO:0000256" key="24">
    <source>
        <dbReference type="PROSITE-ProRule" id="PRU00333"/>
    </source>
</evidence>
<feature type="domain" description="AdoMet activation" evidence="27">
    <location>
        <begin position="919"/>
        <end position="1280"/>
    </location>
</feature>
<evidence type="ECO:0000259" key="28">
    <source>
        <dbReference type="PROSITE" id="PS51332"/>
    </source>
</evidence>
<evidence type="ECO:0000259" key="25">
    <source>
        <dbReference type="PROSITE" id="PS50970"/>
    </source>
</evidence>
<keyword evidence="9 21" id="KW-0028">Amino-acid biosynthesis</keyword>
<dbReference type="PANTHER" id="PTHR45833:SF1">
    <property type="entry name" value="METHIONINE SYNTHASE"/>
    <property type="match status" value="1"/>
</dbReference>
<dbReference type="InterPro" id="IPR003759">
    <property type="entry name" value="Cbl-bd_cap"/>
</dbReference>
<feature type="domain" description="Hcy-binding" evidence="25">
    <location>
        <begin position="1"/>
        <end position="347"/>
    </location>
</feature>
<evidence type="ECO:0000256" key="6">
    <source>
        <dbReference type="ARBA" id="ARBA00012032"/>
    </source>
</evidence>
<sequence>MSDIREILKNRILVLDGAMGSLIQQYKLTDEDYRGAKFRDFPHEVKGNNDMLSITRPDVIKEIHAKYFEAGADIAETNTFSSTSIAMADYHMEDYVYELNYESAKIAREVADEFTAANPDKPRFVAGSIGPTNRTLSLSPDVNDPGFRAITFDELVDAYYEQIQGLVDGGADVLLVETIFDTLNAKAALFAIDLYQSDKRKGTIRPLQSHSIPKQTHEKAVLAGKDVKIPVMVSGTITDASGRTLSGQTTEAFLTSVSHIDLLSVGLNCALGADLMRPYVQTLANEAPFMVSAHPNAGLPNEMGEYDQSPEEMADIVEDFLQNGFMNIIGGCCGTTPAHIHAIAEVAQKYKPREIPHFEPIQKLSGLEPLKITKETNYVNIGERCNVTGSKKFARLIRESKYDEAISVAREQVEGGAQVIDVNLDEGMIDGVEAMKTFLNLLMAEPDIARLPIMIDSSKWEVIEAGLKCVQGKSIVNSISLKEGVEKFKESAEKVKRYGASAVVMAFDETGQADSYERRIEICKRAYDILVNEVNFPPQDIIFDPNILTVATGIEEHNNYAVDFINATRWIKENLPYAKVSGGVSNISFSFRGNEPVREAMHTVFLYYAIQAGMDMGIVNAGQLGVYDDIPKDMLELCEDVILNRRPDATERLVTFAETVKSKGKEQVIDNAWRELPVNKRLEHALVKGLTEYIDTDVEEARQQAEKPLHVIEGPLMDGMNVVGDLFGAGKMFLPQVVKSARVMKKAVAYLLPFIEAEKEGGESSSAGKILMATVKGDVHDIGKNIVGVVLGCNNYEIIDLGVMVPTDKILAEAKKHNVDIIGLSGLITPSLDEMVGVAKEMERQGFKMPLLIGGATTSRIHTAVKIDPHYSGPVIHVLDASKSVPVAGRLMQNAQTHQEIYDEIKTQYANLRTEHASRQKDKNFITIEKARENRVPIDWANFQPVKPKFLGTKVFENYDLAEIAKYIDWTPFFQTWQLHGKYPKIFNDEVVGAEAKKLYDDAQKMLKKVIADKSLQAKAVIGFYPANAEGDDIVLHNFEEYHYDLAGQGSLKGTGYRVLSNTAVAEDGQLVENTTSLTVLHNLRQQNQKAQNLPNLCLSDFIAPVSSHKEDYIGAFAVTAGLGIEPLLEQYEKDHDDYNSIMLKAIADRLAEAFTELMHEKVRKEYWGYDTDENLSNDELISERYKGIRPAPGYPACPDHTEKRALFDLLEAEKIGIELTESFAMYPASSVSGWYFSHPESKYFTIGKISKDQVIDYAQRKDMSVEDVEKWLSPVLNYD</sequence>
<comment type="caution">
    <text evidence="30">The sequence shown here is derived from an EMBL/GenBank/DDBJ whole genome shotgun (WGS) entry which is preliminary data.</text>
</comment>
<dbReference type="InterPro" id="IPR006158">
    <property type="entry name" value="Cobalamin-bd"/>
</dbReference>
<keyword evidence="16 21" id="KW-0486">Methionine biosynthesis</keyword>
<accession>A0A4V1ZDD6</accession>
<dbReference type="Pfam" id="PF02965">
    <property type="entry name" value="Met_synt_B12"/>
    <property type="match status" value="1"/>
</dbReference>
<dbReference type="EC" id="2.1.1.13" evidence="6 20"/>
<dbReference type="SUPFAM" id="SSF82282">
    <property type="entry name" value="Homocysteine S-methyltransferase"/>
    <property type="match status" value="1"/>
</dbReference>
<feature type="binding site" evidence="23">
    <location>
        <begin position="1244"/>
        <end position="1245"/>
    </location>
    <ligand>
        <name>S-adenosyl-L-methionine</name>
        <dbReference type="ChEBI" id="CHEBI:59789"/>
    </ligand>
</feature>
<evidence type="ECO:0000256" key="15">
    <source>
        <dbReference type="ARBA" id="ARBA00022833"/>
    </source>
</evidence>
<feature type="binding site" evidence="23">
    <location>
        <position position="881"/>
    </location>
    <ligand>
        <name>methylcob(III)alamin</name>
        <dbReference type="ChEBI" id="CHEBI:28115"/>
    </ligand>
</feature>
<protein>
    <recommendedName>
        <fullName evidence="7 20">Methionine synthase</fullName>
        <ecNumber evidence="6 20">2.1.1.13</ecNumber>
    </recommendedName>
    <alternativeName>
        <fullName evidence="19 21">5-methyltetrahydrofolate--homocysteine methyltransferase</fullName>
    </alternativeName>
</protein>
<dbReference type="FunFam" id="3.20.20.20:FF:000002">
    <property type="entry name" value="Methionine synthase"/>
    <property type="match status" value="1"/>
</dbReference>
<evidence type="ECO:0000256" key="23">
    <source>
        <dbReference type="PIRSR" id="PIRSR000381-2"/>
    </source>
</evidence>
<evidence type="ECO:0000313" key="30">
    <source>
        <dbReference type="EMBL" id="RYU95790.1"/>
    </source>
</evidence>
<feature type="binding site" evidence="23">
    <location>
        <begin position="777"/>
        <end position="781"/>
    </location>
    <ligand>
        <name>methylcob(III)alamin</name>
        <dbReference type="ChEBI" id="CHEBI:28115"/>
    </ligand>
</feature>
<keyword evidence="12 21" id="KW-0949">S-adenosyl-L-methionine</keyword>
<dbReference type="PANTHER" id="PTHR45833">
    <property type="entry name" value="METHIONINE SYNTHASE"/>
    <property type="match status" value="1"/>
</dbReference>
<evidence type="ECO:0000256" key="12">
    <source>
        <dbReference type="ARBA" id="ARBA00022691"/>
    </source>
</evidence>
<feature type="domain" description="B12-binding" evidence="28">
    <location>
        <begin position="767"/>
        <end position="902"/>
    </location>
</feature>
<evidence type="ECO:0000256" key="3">
    <source>
        <dbReference type="ARBA" id="ARBA00001956"/>
    </source>
</evidence>
<dbReference type="Gene3D" id="3.20.20.20">
    <property type="entry name" value="Dihydropteroate synthase-like"/>
    <property type="match status" value="1"/>
</dbReference>
<dbReference type="Gene3D" id="3.20.20.330">
    <property type="entry name" value="Homocysteine-binding-like domain"/>
    <property type="match status" value="1"/>
</dbReference>
<keyword evidence="11 21" id="KW-0808">Transferase</keyword>
<keyword evidence="14" id="KW-0677">Repeat</keyword>
<dbReference type="SUPFAM" id="SSF52242">
    <property type="entry name" value="Cobalamin (vitamin B12)-binding domain"/>
    <property type="match status" value="1"/>
</dbReference>
<dbReference type="PROSITE" id="PS51337">
    <property type="entry name" value="B12_BINDING_NTER"/>
    <property type="match status" value="1"/>
</dbReference>
<evidence type="ECO:0000256" key="17">
    <source>
        <dbReference type="ARBA" id="ARBA00023285"/>
    </source>
</evidence>
<evidence type="ECO:0000256" key="14">
    <source>
        <dbReference type="ARBA" id="ARBA00022737"/>
    </source>
</evidence>
<evidence type="ECO:0000256" key="4">
    <source>
        <dbReference type="ARBA" id="ARBA00005178"/>
    </source>
</evidence>
<dbReference type="Gene3D" id="3.40.50.280">
    <property type="entry name" value="Cobalamin-binding domain"/>
    <property type="match status" value="1"/>
</dbReference>
<dbReference type="Gene3D" id="1.10.1240.10">
    <property type="entry name" value="Methionine synthase domain"/>
    <property type="match status" value="1"/>
</dbReference>
<dbReference type="InterPro" id="IPR004223">
    <property type="entry name" value="VitB12-dep_Met_synth_activ_dom"/>
</dbReference>
<dbReference type="GO" id="GO:0008270">
    <property type="term" value="F:zinc ion binding"/>
    <property type="evidence" value="ECO:0007669"/>
    <property type="project" value="UniProtKB-UniRule"/>
</dbReference>
<reference evidence="30 31" key="1">
    <citation type="submission" date="2019-02" db="EMBL/GenBank/DDBJ databases">
        <title>Bacterial novel species Emticicia sp. 17J42-9 isolated from soil.</title>
        <authorList>
            <person name="Jung H.-Y."/>
        </authorList>
    </citation>
    <scope>NUCLEOTIDE SEQUENCE [LARGE SCALE GENOMIC DNA]</scope>
    <source>
        <strain evidence="30 31">17J42-9</strain>
    </source>
</reference>
<dbReference type="InterPro" id="IPR011005">
    <property type="entry name" value="Dihydropteroate_synth-like_sf"/>
</dbReference>
<feature type="binding site" evidence="23">
    <location>
        <position position="1190"/>
    </location>
    <ligand>
        <name>S-adenosyl-L-methionine</name>
        <dbReference type="ChEBI" id="CHEBI:59789"/>
    </ligand>
</feature>
<keyword evidence="10 21" id="KW-0846">Cobalamin</keyword>
<keyword evidence="15 21" id="KW-0862">Zinc</keyword>
<evidence type="ECO:0000256" key="1">
    <source>
        <dbReference type="ARBA" id="ARBA00001700"/>
    </source>
</evidence>
<dbReference type="InterPro" id="IPR036594">
    <property type="entry name" value="Meth_synthase_dom"/>
</dbReference>
<evidence type="ECO:0000256" key="20">
    <source>
        <dbReference type="NCBIfam" id="TIGR02082"/>
    </source>
</evidence>
<dbReference type="SMART" id="SM01018">
    <property type="entry name" value="B12-binding_2"/>
    <property type="match status" value="1"/>
</dbReference>
<dbReference type="SUPFAM" id="SSF47644">
    <property type="entry name" value="Methionine synthase domain"/>
    <property type="match status" value="1"/>
</dbReference>
<feature type="binding site" evidence="22 24">
    <location>
        <position position="269"/>
    </location>
    <ligand>
        <name>Zn(2+)</name>
        <dbReference type="ChEBI" id="CHEBI:29105"/>
    </ligand>
</feature>
<proteinExistence type="inferred from homology"/>
<feature type="binding site" evidence="22 24">
    <location>
        <position position="332"/>
    </location>
    <ligand>
        <name>Zn(2+)</name>
        <dbReference type="ChEBI" id="CHEBI:29105"/>
    </ligand>
</feature>
<dbReference type="InterPro" id="IPR000489">
    <property type="entry name" value="Pterin-binding_dom"/>
</dbReference>
<evidence type="ECO:0000256" key="22">
    <source>
        <dbReference type="PIRSR" id="PIRSR000381-1"/>
    </source>
</evidence>
<evidence type="ECO:0000256" key="8">
    <source>
        <dbReference type="ARBA" id="ARBA00022603"/>
    </source>
</evidence>
<comment type="function">
    <text evidence="18 21">Catalyzes the transfer of a methyl group from methyl-cobalamin to homocysteine, yielding enzyme-bound cob(I)alamin and methionine. Subsequently, remethylates the cofactor using methyltetrahydrofolate.</text>
</comment>
<dbReference type="GO" id="GO:0032259">
    <property type="term" value="P:methylation"/>
    <property type="evidence" value="ECO:0007669"/>
    <property type="project" value="UniProtKB-KW"/>
</dbReference>
<name>A0A4V1ZDD6_9BACT</name>
<evidence type="ECO:0000256" key="21">
    <source>
        <dbReference type="PIRNR" id="PIRNR000381"/>
    </source>
</evidence>
<comment type="pathway">
    <text evidence="4 21">Amino-acid biosynthesis; L-methionine biosynthesis via de novo pathway; L-methionine from L-homocysteine (MetH route): step 1/1.</text>
</comment>
<dbReference type="NCBIfam" id="NF007024">
    <property type="entry name" value="PRK09490.1"/>
    <property type="match status" value="1"/>
</dbReference>
<keyword evidence="17 21" id="KW-0170">Cobalt</keyword>
<dbReference type="SUPFAM" id="SSF51717">
    <property type="entry name" value="Dihydropteroate synthetase-like"/>
    <property type="match status" value="1"/>
</dbReference>
<comment type="similarity">
    <text evidence="5">Belongs to the vitamin-B12 dependent methionine synthase family.</text>
</comment>
<comment type="cofactor">
    <cofactor evidence="3 21 22">
        <name>methylcob(III)alamin</name>
        <dbReference type="ChEBI" id="CHEBI:28115"/>
    </cofactor>
</comment>
<feature type="binding site" evidence="22 24">
    <location>
        <position position="333"/>
    </location>
    <ligand>
        <name>Zn(2+)</name>
        <dbReference type="ChEBI" id="CHEBI:29105"/>
    </ligand>
</feature>
<dbReference type="OrthoDB" id="9803687at2"/>
<dbReference type="FunFam" id="3.20.20.330:FF:000001">
    <property type="entry name" value="Methionine synthase"/>
    <property type="match status" value="1"/>
</dbReference>
<dbReference type="CDD" id="cd00740">
    <property type="entry name" value="MeTr"/>
    <property type="match status" value="1"/>
</dbReference>
<dbReference type="InterPro" id="IPR011822">
    <property type="entry name" value="MetH"/>
</dbReference>
<evidence type="ECO:0000256" key="11">
    <source>
        <dbReference type="ARBA" id="ARBA00022679"/>
    </source>
</evidence>
<dbReference type="CDD" id="cd02069">
    <property type="entry name" value="methionine_synthase_B12_BD"/>
    <property type="match status" value="1"/>
</dbReference>
<dbReference type="NCBIfam" id="TIGR02082">
    <property type="entry name" value="metH"/>
    <property type="match status" value="1"/>
</dbReference>
<dbReference type="AlphaFoldDB" id="A0A4V1ZDD6"/>
<organism evidence="30 31">
    <name type="scientific">Emticicia agri</name>
    <dbReference type="NCBI Taxonomy" id="2492393"/>
    <lineage>
        <taxon>Bacteria</taxon>
        <taxon>Pseudomonadati</taxon>
        <taxon>Bacteroidota</taxon>
        <taxon>Cytophagia</taxon>
        <taxon>Cytophagales</taxon>
        <taxon>Leadbetterellaceae</taxon>
        <taxon>Emticicia</taxon>
    </lineage>
</organism>
<comment type="catalytic activity">
    <reaction evidence="1 21">
        <text>(6S)-5-methyl-5,6,7,8-tetrahydrofolate + L-homocysteine = (6S)-5,6,7,8-tetrahydrofolate + L-methionine</text>
        <dbReference type="Rhea" id="RHEA:11172"/>
        <dbReference type="ChEBI" id="CHEBI:18608"/>
        <dbReference type="ChEBI" id="CHEBI:57453"/>
        <dbReference type="ChEBI" id="CHEBI:57844"/>
        <dbReference type="ChEBI" id="CHEBI:58199"/>
        <dbReference type="EC" id="2.1.1.13"/>
    </reaction>
</comment>
<evidence type="ECO:0000259" key="27">
    <source>
        <dbReference type="PROSITE" id="PS50974"/>
    </source>
</evidence>
<dbReference type="GO" id="GO:0005829">
    <property type="term" value="C:cytosol"/>
    <property type="evidence" value="ECO:0007669"/>
    <property type="project" value="TreeGrafter"/>
</dbReference>
<evidence type="ECO:0000256" key="7">
    <source>
        <dbReference type="ARBA" id="ARBA00013998"/>
    </source>
</evidence>
<dbReference type="PROSITE" id="PS51332">
    <property type="entry name" value="B12_BINDING"/>
    <property type="match status" value="1"/>
</dbReference>
<dbReference type="FunFam" id="3.40.50.280:FF:000001">
    <property type="entry name" value="Methionine synthase"/>
    <property type="match status" value="1"/>
</dbReference>
<feature type="binding site" evidence="23">
    <location>
        <position position="713"/>
    </location>
    <ligand>
        <name>methylcob(III)alamin</name>
        <dbReference type="ChEBI" id="CHEBI:28115"/>
    </ligand>
</feature>
<dbReference type="InterPro" id="IPR037010">
    <property type="entry name" value="VitB12-dep_Met_synth_activ_sf"/>
</dbReference>
<dbReference type="Gene3D" id="3.10.196.10">
    <property type="entry name" value="Vitamin B12-dependent methionine synthase, activation domain"/>
    <property type="match status" value="1"/>
</dbReference>
<keyword evidence="31" id="KW-1185">Reference proteome</keyword>
<keyword evidence="13 21" id="KW-0479">Metal-binding</keyword>
<feature type="domain" description="B12-binding N-terminal" evidence="29">
    <location>
        <begin position="669"/>
        <end position="763"/>
    </location>
</feature>
<comment type="domain">
    <text evidence="21">Modular enzyme with four functionally distinct domains. The isolated Hcy-binding domain catalyzes methyl transfer from free methylcobalamin to homocysteine. The Hcy-binding domain in association with the pterin-binding domain catalyzes the methylation of cob(I)alamin by methyltetrahydrofolate and the methylation of homocysteine. The B12-binding domain binds the cofactor. The AdoMet activation domain binds S-adenosyl-L-methionine. Under aerobic conditions cob(I)alamin can be converted to inactive cob(II)alamin. Reductive methylation by S-adenosyl-L-methionine and flavodoxin regenerates methylcobalamin.</text>
</comment>
<evidence type="ECO:0000313" key="31">
    <source>
        <dbReference type="Proteomes" id="UP000293162"/>
    </source>
</evidence>
<dbReference type="FunFam" id="1.10.1240.10:FF:000001">
    <property type="entry name" value="Methionine synthase"/>
    <property type="match status" value="1"/>
</dbReference>
<evidence type="ECO:0000259" key="26">
    <source>
        <dbReference type="PROSITE" id="PS50972"/>
    </source>
</evidence>
<dbReference type="InterPro" id="IPR033706">
    <property type="entry name" value="Met_synthase_B12-bd"/>
</dbReference>
<evidence type="ECO:0000259" key="29">
    <source>
        <dbReference type="PROSITE" id="PS51337"/>
    </source>
</evidence>
<feature type="binding site" evidence="23">
    <location>
        <position position="825"/>
    </location>
    <ligand>
        <name>methylcob(III)alamin</name>
        <dbReference type="ChEBI" id="CHEBI:28115"/>
    </ligand>
</feature>
<gene>
    <name evidence="30" type="primary">metH</name>
    <name evidence="30" type="ORF">EWM59_10540</name>
</gene>
<dbReference type="PIRSF" id="PIRSF000381">
    <property type="entry name" value="MetH"/>
    <property type="match status" value="1"/>
</dbReference>
<dbReference type="InterPro" id="IPR050554">
    <property type="entry name" value="Met_Synthase/Corrinoid"/>
</dbReference>
<dbReference type="InterPro" id="IPR036589">
    <property type="entry name" value="HCY_dom_sf"/>
</dbReference>
<evidence type="ECO:0000256" key="13">
    <source>
        <dbReference type="ARBA" id="ARBA00022723"/>
    </source>
</evidence>
<dbReference type="Gene3D" id="1.10.288.10">
    <property type="entry name" value="Cobalamin-dependent Methionine Synthase, domain 2"/>
    <property type="match status" value="1"/>
</dbReference>
<dbReference type="Pfam" id="PF00809">
    <property type="entry name" value="Pterin_bind"/>
    <property type="match status" value="1"/>
</dbReference>
<dbReference type="PROSITE" id="PS50974">
    <property type="entry name" value="ADOMET_ACTIVATION"/>
    <property type="match status" value="1"/>
</dbReference>
<feature type="domain" description="Pterin-binding" evidence="26">
    <location>
        <begin position="378"/>
        <end position="639"/>
    </location>
</feature>
<dbReference type="SUPFAM" id="SSF56507">
    <property type="entry name" value="Methionine synthase activation domain-like"/>
    <property type="match status" value="1"/>
</dbReference>
<feature type="binding site" evidence="23">
    <location>
        <position position="969"/>
    </location>
    <ligand>
        <name>S-adenosyl-L-methionine</name>
        <dbReference type="ChEBI" id="CHEBI:59789"/>
    </ligand>
</feature>
<dbReference type="Pfam" id="PF02310">
    <property type="entry name" value="B12-binding"/>
    <property type="match status" value="1"/>
</dbReference>
<evidence type="ECO:0000256" key="5">
    <source>
        <dbReference type="ARBA" id="ARBA00010398"/>
    </source>
</evidence>
<dbReference type="Pfam" id="PF02607">
    <property type="entry name" value="B12-binding_2"/>
    <property type="match status" value="1"/>
</dbReference>
<evidence type="ECO:0000256" key="9">
    <source>
        <dbReference type="ARBA" id="ARBA00022605"/>
    </source>
</evidence>
<dbReference type="InterPro" id="IPR036724">
    <property type="entry name" value="Cobalamin-bd_sf"/>
</dbReference>
<dbReference type="GO" id="GO:0008705">
    <property type="term" value="F:methionine synthase activity"/>
    <property type="evidence" value="ECO:0007669"/>
    <property type="project" value="UniProtKB-UniRule"/>
</dbReference>
<dbReference type="UniPathway" id="UPA00051">
    <property type="reaction ID" value="UER00081"/>
</dbReference>